<evidence type="ECO:0000256" key="5">
    <source>
        <dbReference type="ARBA" id="ARBA00022692"/>
    </source>
</evidence>
<keyword evidence="3" id="KW-1003">Cell membrane</keyword>
<organism evidence="9 10">
    <name type="scientific">Vibrio algicola</name>
    <dbReference type="NCBI Taxonomy" id="2662262"/>
    <lineage>
        <taxon>Bacteria</taxon>
        <taxon>Pseudomonadati</taxon>
        <taxon>Pseudomonadota</taxon>
        <taxon>Gammaproteobacteria</taxon>
        <taxon>Vibrionales</taxon>
        <taxon>Vibrionaceae</taxon>
        <taxon>Vibrio</taxon>
    </lineage>
</organism>
<feature type="transmembrane region" description="Helical" evidence="8">
    <location>
        <begin position="91"/>
        <end position="120"/>
    </location>
</feature>
<accession>A0A5Q0TIK8</accession>
<evidence type="ECO:0000256" key="2">
    <source>
        <dbReference type="ARBA" id="ARBA00007555"/>
    </source>
</evidence>
<dbReference type="RefSeq" id="WP_153448163.1">
    <property type="nucleotide sequence ID" value="NZ_CP045699.1"/>
</dbReference>
<feature type="transmembrane region" description="Helical" evidence="8">
    <location>
        <begin position="337"/>
        <end position="355"/>
    </location>
</feature>
<dbReference type="AlphaFoldDB" id="A0A5Q0TIK8"/>
<evidence type="ECO:0000256" key="8">
    <source>
        <dbReference type="SAM" id="Phobius"/>
    </source>
</evidence>
<dbReference type="NCBIfam" id="TIGR00155">
    <property type="entry name" value="pqiA_fam"/>
    <property type="match status" value="1"/>
</dbReference>
<sequence>MKQAQIICPVCEIKISTLELPQGKNAHCPRCDTQLYRGSHKPLRDNLFLALTGLLFLIPCLFFPFVTIRLFNINFSANLVSGSYALMKESSVILGFIVLFCSVLTPLIVFGTVITAHWGLTRQHFTIFKYSLLIFQRLKHWMMLDVFLLGIAIAFFKLSEYATITPKMGLACIFLTQIVTIFLLSRLSVSRYWQRWQSSEQFQFDDVQTHCHHCHLSQPESQSCVRCGFIIHKRKPNSIQKTWAFLITAAILILPANLLYISIFYSNGKRYEDTIFSGVISFVKSGMPEIAFIIFVASIAVPIAKIIGLIYILIGIQFKHVTDYTRRMKIYLFVKWIGKWSILDLYVIAITIALVDRDQILDFLPGPAAIAFAGVVILTMLAAESLDPRLIWDDSASNTPQKESLHEK</sequence>
<dbReference type="InterPro" id="IPR007498">
    <property type="entry name" value="PqiA-like"/>
</dbReference>
<keyword evidence="7 8" id="KW-0472">Membrane</keyword>
<dbReference type="InterPro" id="IPR051800">
    <property type="entry name" value="PqiA-PqiB_transport"/>
</dbReference>
<dbReference type="InterPro" id="IPR005219">
    <property type="entry name" value="PqiA-like_proteobact"/>
</dbReference>
<protein>
    <submittedName>
        <fullName evidence="9">PqiA/YebS family transporter subunit</fullName>
    </submittedName>
</protein>
<comment type="similarity">
    <text evidence="2">Belongs to the PqiA family.</text>
</comment>
<dbReference type="PANTHER" id="PTHR30462">
    <property type="entry name" value="INTERMEMBRANE TRANSPORT PROTEIN PQIB-RELATED"/>
    <property type="match status" value="1"/>
</dbReference>
<keyword evidence="5 8" id="KW-0812">Transmembrane</keyword>
<feature type="transmembrane region" description="Helical" evidence="8">
    <location>
        <begin position="141"/>
        <end position="158"/>
    </location>
</feature>
<reference evidence="9 10" key="1">
    <citation type="submission" date="2019-10" db="EMBL/GenBank/DDBJ databases">
        <title>Vibrio sp. nov., isolated from Coralline algae surface.</title>
        <authorList>
            <person name="Geng Y."/>
            <person name="Zhang X."/>
        </authorList>
    </citation>
    <scope>NUCLEOTIDE SEQUENCE [LARGE SCALE GENOMIC DNA]</scope>
    <source>
        <strain evidence="9 10">SM1977</strain>
    </source>
</reference>
<feature type="transmembrane region" description="Helical" evidence="8">
    <location>
        <begin position="164"/>
        <end position="185"/>
    </location>
</feature>
<evidence type="ECO:0000256" key="7">
    <source>
        <dbReference type="ARBA" id="ARBA00023136"/>
    </source>
</evidence>
<dbReference type="PANTHER" id="PTHR30462:SF1">
    <property type="entry name" value="INTERMEMBRANE TRANSPORT PROTEIN YEBS"/>
    <property type="match status" value="1"/>
</dbReference>
<name>A0A5Q0TIK8_9VIBR</name>
<evidence type="ECO:0000256" key="3">
    <source>
        <dbReference type="ARBA" id="ARBA00022475"/>
    </source>
</evidence>
<keyword evidence="6 8" id="KW-1133">Transmembrane helix</keyword>
<proteinExistence type="inferred from homology"/>
<keyword evidence="10" id="KW-1185">Reference proteome</keyword>
<feature type="transmembrane region" description="Helical" evidence="8">
    <location>
        <begin position="290"/>
        <end position="316"/>
    </location>
</feature>
<evidence type="ECO:0000256" key="6">
    <source>
        <dbReference type="ARBA" id="ARBA00022989"/>
    </source>
</evidence>
<evidence type="ECO:0000256" key="1">
    <source>
        <dbReference type="ARBA" id="ARBA00004429"/>
    </source>
</evidence>
<evidence type="ECO:0000313" key="10">
    <source>
        <dbReference type="Proteomes" id="UP000348942"/>
    </source>
</evidence>
<feature type="transmembrane region" description="Helical" evidence="8">
    <location>
        <begin position="47"/>
        <end position="71"/>
    </location>
</feature>
<evidence type="ECO:0000256" key="4">
    <source>
        <dbReference type="ARBA" id="ARBA00022519"/>
    </source>
</evidence>
<keyword evidence="4" id="KW-0997">Cell inner membrane</keyword>
<gene>
    <name evidence="9" type="ORF">GFB47_06020</name>
</gene>
<comment type="subcellular location">
    <subcellularLocation>
        <location evidence="1">Cell inner membrane</location>
        <topology evidence="1">Multi-pass membrane protein</topology>
    </subcellularLocation>
</comment>
<evidence type="ECO:0000313" key="9">
    <source>
        <dbReference type="EMBL" id="QGA66026.1"/>
    </source>
</evidence>
<dbReference type="EMBL" id="CP045699">
    <property type="protein sequence ID" value="QGA66026.1"/>
    <property type="molecule type" value="Genomic_DNA"/>
</dbReference>
<dbReference type="Proteomes" id="UP000348942">
    <property type="component" value="Chromosome 1"/>
</dbReference>
<feature type="transmembrane region" description="Helical" evidence="8">
    <location>
        <begin position="243"/>
        <end position="265"/>
    </location>
</feature>
<dbReference type="GO" id="GO:0005886">
    <property type="term" value="C:plasma membrane"/>
    <property type="evidence" value="ECO:0007669"/>
    <property type="project" value="UniProtKB-SubCell"/>
</dbReference>
<dbReference type="Pfam" id="PF04403">
    <property type="entry name" value="PqiA"/>
    <property type="match status" value="2"/>
</dbReference>
<feature type="transmembrane region" description="Helical" evidence="8">
    <location>
        <begin position="367"/>
        <end position="383"/>
    </location>
</feature>